<name>Q0G5E0_9HYPH</name>
<dbReference type="InterPro" id="IPR008557">
    <property type="entry name" value="PhoX"/>
</dbReference>
<dbReference type="STRING" id="217511.GCA_001463845_00718"/>
<evidence type="ECO:0000256" key="1">
    <source>
        <dbReference type="SAM" id="MobiDB-lite"/>
    </source>
</evidence>
<dbReference type="PANTHER" id="PTHR35399">
    <property type="entry name" value="SLR8030 PROTEIN"/>
    <property type="match status" value="1"/>
</dbReference>
<dbReference type="HOGENOM" id="CLU_018570_0_0_5"/>
<gene>
    <name evidence="2" type="ORF">FP2506_09781</name>
</gene>
<dbReference type="SUPFAM" id="SSF63829">
    <property type="entry name" value="Calcium-dependent phosphotriesterase"/>
    <property type="match status" value="1"/>
</dbReference>
<keyword evidence="3" id="KW-1185">Reference proteome</keyword>
<comment type="caution">
    <text evidence="2">The sequence shown here is derived from an EMBL/GenBank/DDBJ whole genome shotgun (WGS) entry which is preliminary data.</text>
</comment>
<evidence type="ECO:0000313" key="2">
    <source>
        <dbReference type="EMBL" id="EAU43124.1"/>
    </source>
</evidence>
<feature type="region of interest" description="Disordered" evidence="1">
    <location>
        <begin position="231"/>
        <end position="254"/>
    </location>
</feature>
<feature type="compositionally biased region" description="Low complexity" evidence="1">
    <location>
        <begin position="243"/>
        <end position="254"/>
    </location>
</feature>
<proteinExistence type="predicted"/>
<sequence>MTARGVMHLSWEVYNGSNQAGPPIRHARRSACADTGRSRRADIFLDQQGIAPMNEHVTPKAVFKTSQLEEADGPGLNPTSNPTMGEIIARRFSRRSFLRGSMAATAIAATVSPIALMAADEAQAGGGATAFDFKEVMAGVDADHHVAEGYDADVLLRWGDPLFADSPDFDPTNQTPEAQERQFGYNNDFVGYIPIDGSSEHGLLVVNHEYTNEHLMFPGIVTVEGGAQAGAAEVATDDETAEASEQTSTEAALTPPEPAELVVAPADQKRVDIEMAAHGGTVVEIRKEGGKWQVVRDGAKNRRITATTEMELTGPAAGSERLKTSDDASGTKVFGTLNNCAGGVTPWGTYIMAEENFHGYFIGALPEGHREAENYERYGVPDGSYEWGNFHDRFDLSKEPNEPNRFGWIVEVDVDDPNSVPKKRTALGRFKHEGAESIVAPDGRVVFYLGDDERFDYVYKFVTAGTYNADDRTANRDLLDEGTLYVAKFDEGGQVEWMPLTHGEGPLTAENGFESQADVLIETRKAADLLGATPMDRPEDIQPNEINGRVYVMLTNNTKREEANAANPRVDNAFGHIVEISEAEGDFAATTGTWEILVQCGDPSIADVGATFSTATTENGWFGMPDNCAVDADGRLWVSTDGNSMDATGRTDGLWAMDTEGEARGTSKLFYRVPVGAEMCGPHPTPDLATFFVAVQHPGDGGEEWEGFARPSYYEDPSTRWPDFDDQMPVRPSVVAITKQGGGKIATS</sequence>
<reference evidence="2 3" key="1">
    <citation type="journal article" date="2010" name="J. Bacteriol.">
        <title>Genome sequence of Fulvimarina pelagi HTCC2506T, a Mn(II)-oxidizing alphaproteobacterium possessing an aerobic anoxygenic photosynthetic gene cluster and Xanthorhodopsin.</title>
        <authorList>
            <person name="Kang I."/>
            <person name="Oh H.M."/>
            <person name="Lim S.I."/>
            <person name="Ferriera S."/>
            <person name="Giovannoni S.J."/>
            <person name="Cho J.C."/>
        </authorList>
    </citation>
    <scope>NUCLEOTIDE SEQUENCE [LARGE SCALE GENOMIC DNA]</scope>
    <source>
        <strain evidence="2 3">HTCC2506</strain>
    </source>
</reference>
<dbReference type="AlphaFoldDB" id="Q0G5E0"/>
<evidence type="ECO:0000313" key="3">
    <source>
        <dbReference type="Proteomes" id="UP000004310"/>
    </source>
</evidence>
<accession>Q0G5E0</accession>
<dbReference type="PANTHER" id="PTHR35399:SF2">
    <property type="entry name" value="DUF839 DOMAIN-CONTAINING PROTEIN"/>
    <property type="match status" value="1"/>
</dbReference>
<protein>
    <submittedName>
        <fullName evidence="2">Putative phosphatase</fullName>
    </submittedName>
</protein>
<dbReference type="EMBL" id="AATP01000001">
    <property type="protein sequence ID" value="EAU43124.1"/>
    <property type="molecule type" value="Genomic_DNA"/>
</dbReference>
<organism evidence="2 3">
    <name type="scientific">Fulvimarina pelagi HTCC2506</name>
    <dbReference type="NCBI Taxonomy" id="314231"/>
    <lineage>
        <taxon>Bacteria</taxon>
        <taxon>Pseudomonadati</taxon>
        <taxon>Pseudomonadota</taxon>
        <taxon>Alphaproteobacteria</taxon>
        <taxon>Hyphomicrobiales</taxon>
        <taxon>Aurantimonadaceae</taxon>
        <taxon>Fulvimarina</taxon>
    </lineage>
</organism>
<dbReference type="Proteomes" id="UP000004310">
    <property type="component" value="Unassembled WGS sequence"/>
</dbReference>
<dbReference type="eggNOG" id="COG3211">
    <property type="taxonomic scope" value="Bacteria"/>
</dbReference>
<dbReference type="Pfam" id="PF05787">
    <property type="entry name" value="PhoX"/>
    <property type="match status" value="1"/>
</dbReference>